<dbReference type="STRING" id="332999.SAMN04488511_114108"/>
<evidence type="ECO:0000313" key="3">
    <source>
        <dbReference type="EMBL" id="SFA55198.1"/>
    </source>
</evidence>
<protein>
    <submittedName>
        <fullName evidence="3">Uncharacterized protein</fullName>
    </submittedName>
</protein>
<feature type="transmembrane region" description="Helical" evidence="2">
    <location>
        <begin position="73"/>
        <end position="93"/>
    </location>
</feature>
<keyword evidence="2" id="KW-0812">Transmembrane</keyword>
<sequence>MVYQPGGITAVQRLSPDHTKYNPNRGKVSTRLLTDLKTLNKMQTKRNNRPRPGAARGGGTAPKKKKAKGPKKSVFLMVFYWILALLLALAIYFKAKHFYNSHWNKDTNEKTTILLSTPPDLKNKP</sequence>
<evidence type="ECO:0000313" key="4">
    <source>
        <dbReference type="Proteomes" id="UP000198836"/>
    </source>
</evidence>
<evidence type="ECO:0000256" key="2">
    <source>
        <dbReference type="SAM" id="Phobius"/>
    </source>
</evidence>
<dbReference type="AlphaFoldDB" id="A0A1I0TTY7"/>
<proteinExistence type="predicted"/>
<evidence type="ECO:0000256" key="1">
    <source>
        <dbReference type="SAM" id="MobiDB-lite"/>
    </source>
</evidence>
<dbReference type="Proteomes" id="UP000198836">
    <property type="component" value="Unassembled WGS sequence"/>
</dbReference>
<organism evidence="3 4">
    <name type="scientific">Pedobacter suwonensis</name>
    <dbReference type="NCBI Taxonomy" id="332999"/>
    <lineage>
        <taxon>Bacteria</taxon>
        <taxon>Pseudomonadati</taxon>
        <taxon>Bacteroidota</taxon>
        <taxon>Sphingobacteriia</taxon>
        <taxon>Sphingobacteriales</taxon>
        <taxon>Sphingobacteriaceae</taxon>
        <taxon>Pedobacter</taxon>
    </lineage>
</organism>
<keyword evidence="2" id="KW-1133">Transmembrane helix</keyword>
<feature type="region of interest" description="Disordered" evidence="1">
    <location>
        <begin position="40"/>
        <end position="70"/>
    </location>
</feature>
<keyword evidence="2" id="KW-0472">Membrane</keyword>
<gene>
    <name evidence="3" type="ORF">SAMN04488511_114108</name>
</gene>
<dbReference type="EMBL" id="FOJM01000014">
    <property type="protein sequence ID" value="SFA55198.1"/>
    <property type="molecule type" value="Genomic_DNA"/>
</dbReference>
<reference evidence="4" key="1">
    <citation type="submission" date="2016-10" db="EMBL/GenBank/DDBJ databases">
        <authorList>
            <person name="Varghese N."/>
            <person name="Submissions S."/>
        </authorList>
    </citation>
    <scope>NUCLEOTIDE SEQUENCE [LARGE SCALE GENOMIC DNA]</scope>
    <source>
        <strain evidence="4">DSM 18130</strain>
    </source>
</reference>
<keyword evidence="4" id="KW-1185">Reference proteome</keyword>
<accession>A0A1I0TTY7</accession>
<name>A0A1I0TTY7_9SPHI</name>